<dbReference type="InterPro" id="IPR043129">
    <property type="entry name" value="ATPase_NBD"/>
</dbReference>
<evidence type="ECO:0000256" key="1">
    <source>
        <dbReference type="ARBA" id="ARBA00006479"/>
    </source>
</evidence>
<evidence type="ECO:0000313" key="2">
    <source>
        <dbReference type="EMBL" id="PWC00712.1"/>
    </source>
</evidence>
<accession>A0A2U1T402</accession>
<dbReference type="PANTHER" id="PTHR18964:SF149">
    <property type="entry name" value="BIFUNCTIONAL UDP-N-ACETYLGLUCOSAMINE 2-EPIMERASE_N-ACETYLMANNOSAMINE KINASE"/>
    <property type="match status" value="1"/>
</dbReference>
<dbReference type="EMBL" id="QEEZ01000042">
    <property type="protein sequence ID" value="PWC00712.1"/>
    <property type="molecule type" value="Genomic_DNA"/>
</dbReference>
<dbReference type="AlphaFoldDB" id="A0A2U1T402"/>
<dbReference type="Pfam" id="PF00480">
    <property type="entry name" value="ROK"/>
    <property type="match status" value="1"/>
</dbReference>
<dbReference type="SUPFAM" id="SSF53067">
    <property type="entry name" value="Actin-like ATPase domain"/>
    <property type="match status" value="1"/>
</dbReference>
<dbReference type="InterPro" id="IPR000600">
    <property type="entry name" value="ROK"/>
</dbReference>
<dbReference type="PANTHER" id="PTHR18964">
    <property type="entry name" value="ROK (REPRESSOR, ORF, KINASE) FAMILY"/>
    <property type="match status" value="1"/>
</dbReference>
<dbReference type="KEGG" id="cyz:C3B44_08400"/>
<dbReference type="RefSeq" id="WP_108431985.1">
    <property type="nucleotide sequence ID" value="NZ_CP026947.1"/>
</dbReference>
<sequence length="245" mass="25839">MVDPASGTIVDASPTIPGWAGTDLGALMREVAPGTPVAIHNDVRTWAYGEHHLIFGEKLADERVLYVALGTGAGGAIIDQGQLLRSPRLRAGEIAELMACDFRGIADRAENIASGESLARYYNELHLNPELSGPIGWRERREGDVDLAEVLRRSEAGDELASEIIAGNLRGFGAALAGLAHAADIGAIVFGGGVTGIGPVVTRALRAGLEEWLHATKARVDCYFTSLPHPAPILAAALYAVHHAE</sequence>
<dbReference type="Proteomes" id="UP000244989">
    <property type="component" value="Unassembled WGS sequence"/>
</dbReference>
<protein>
    <submittedName>
        <fullName evidence="2">ROK family protein</fullName>
    </submittedName>
</protein>
<comment type="caution">
    <text evidence="2">The sequence shown here is derived from an EMBL/GenBank/DDBJ whole genome shotgun (WGS) entry which is preliminary data.</text>
</comment>
<proteinExistence type="inferred from homology"/>
<organism evidence="2 3">
    <name type="scientific">Corynebacterium yudongzhengii</name>
    <dbReference type="NCBI Taxonomy" id="2080740"/>
    <lineage>
        <taxon>Bacteria</taxon>
        <taxon>Bacillati</taxon>
        <taxon>Actinomycetota</taxon>
        <taxon>Actinomycetes</taxon>
        <taxon>Mycobacteriales</taxon>
        <taxon>Corynebacteriaceae</taxon>
        <taxon>Corynebacterium</taxon>
    </lineage>
</organism>
<evidence type="ECO:0000313" key="3">
    <source>
        <dbReference type="Proteomes" id="UP000244989"/>
    </source>
</evidence>
<dbReference type="Gene3D" id="3.30.420.40">
    <property type="match status" value="2"/>
</dbReference>
<name>A0A2U1T402_9CORY</name>
<dbReference type="OrthoDB" id="8772678at2"/>
<gene>
    <name evidence="2" type="ORF">DF222_11370</name>
</gene>
<comment type="similarity">
    <text evidence="1">Belongs to the ROK (NagC/XylR) family.</text>
</comment>
<keyword evidence="3" id="KW-1185">Reference proteome</keyword>
<reference evidence="3" key="1">
    <citation type="submission" date="2018-04" db="EMBL/GenBank/DDBJ databases">
        <authorList>
            <person name="Liu S."/>
            <person name="Wang Z."/>
            <person name="Li J."/>
        </authorList>
    </citation>
    <scope>NUCLEOTIDE SEQUENCE [LARGE SCALE GENOMIC DNA]</scope>
    <source>
        <strain evidence="3">2189</strain>
    </source>
</reference>